<dbReference type="EMBL" id="JAEHTE010000021">
    <property type="protein sequence ID" value="MBI6885662.1"/>
    <property type="molecule type" value="Genomic_DNA"/>
</dbReference>
<comment type="caution">
    <text evidence="1">The sequence shown here is derived from an EMBL/GenBank/DDBJ whole genome shotgun (WGS) entry which is preliminary data.</text>
</comment>
<reference evidence="1" key="1">
    <citation type="submission" date="2020-12" db="EMBL/GenBank/DDBJ databases">
        <title>Enhanced detection system for hospital associated transmission using whole genome sequencing surveillance.</title>
        <authorList>
            <person name="Harrison L.H."/>
            <person name="Van Tyne D."/>
            <person name="Marsh J.W."/>
            <person name="Griffith M.P."/>
            <person name="Snyder D.J."/>
            <person name="Cooper V.S."/>
            <person name="Mustapha M."/>
        </authorList>
    </citation>
    <scope>NUCLEOTIDE SEQUENCE</scope>
    <source>
        <strain evidence="1">PSB00042</strain>
    </source>
</reference>
<evidence type="ECO:0000313" key="1">
    <source>
        <dbReference type="EMBL" id="MBI6885662.1"/>
    </source>
</evidence>
<evidence type="ECO:0000313" key="2">
    <source>
        <dbReference type="Proteomes" id="UP000637061"/>
    </source>
</evidence>
<gene>
    <name evidence="1" type="ORF">JEU22_17270</name>
</gene>
<accession>A0A8I1EI60</accession>
<sequence length="763" mass="82694">MSMNKPSLLGDWLVDNPDLMKWDSITGVCLTAGNTALRQTHATHLSQGHEIAGLSGQLEIDMSDIVYHFAGYQLSGPQVGIKRASYESTRLEMVANLHGGTLVMTEGGNKVLSLSEHDALQGLELKQQASADFKNGALVLDVSKGEDMRLAVSEYDSEQLLAGAWLRQQLPVEAEKLEYPLVKGLQGQPELELRVAQLATQADAQDKGDTLVVFASSQYGSAGDLPNINGDFPRLLPDPPGPEDAVQLLSSRVLHRNAFLAGFTQLLDGGRFSHRSEDGRLVEVVAEAGTLQIPPTNYESQGYIFAAKPFQIGAAGGVAATFELDLITLQWHGEATIDFSCLAKGEEVPSEFKADFALSLRHRFYLLPNIENDQGLLEGQFFSPWPEAQEAHARRGLPEGDEYEELRLQAGDFAAYAVKRAILLAIAKKLNPAAPEQWMEALTIGGGHTIKFNPADLAFPGALLASGSLSHDAAFRIRDDDVNVLAGGFHEFIVDNPQNEALTWTLETLPGGPSDPGSFVDGKFRAPPAHTLQRRSGQVLVIASNAAGQRSVAVVTVLRQPLTVNPFITVMQAGTQRLLNAGVLDEASLDTKPLKWTMVNPDPKYSGEKVEEDQGRRCRYTAKAADSNEEQTYWVESFEVELEEPAGKQAVHALVTLRQPMLRVTLATAPQRDGSMQFEAYVGSNKDPVAAQWRLAVGTGQIDPDTGLYVPAQSGPQSPGIVVIASHESEGYGLFEGHLVMPSQPSRFTGLCQQMLASKTRSV</sequence>
<proteinExistence type="predicted"/>
<organism evidence="1 2">
    <name type="scientific">Pseudomonas putida</name>
    <name type="common">Arthrobacter siderocapsulatus</name>
    <dbReference type="NCBI Taxonomy" id="303"/>
    <lineage>
        <taxon>Bacteria</taxon>
        <taxon>Pseudomonadati</taxon>
        <taxon>Pseudomonadota</taxon>
        <taxon>Gammaproteobacteria</taxon>
        <taxon>Pseudomonadales</taxon>
        <taxon>Pseudomonadaceae</taxon>
        <taxon>Pseudomonas</taxon>
    </lineage>
</organism>
<name>A0A8I1EI60_PSEPU</name>
<dbReference type="Proteomes" id="UP000637061">
    <property type="component" value="Unassembled WGS sequence"/>
</dbReference>
<dbReference type="RefSeq" id="WP_104887217.1">
    <property type="nucleotide sequence ID" value="NZ_JAEHTE010000021.1"/>
</dbReference>
<dbReference type="AlphaFoldDB" id="A0A8I1EI60"/>
<protein>
    <submittedName>
        <fullName evidence="1">Uncharacterized protein</fullName>
    </submittedName>
</protein>